<evidence type="ECO:0000313" key="5">
    <source>
        <dbReference type="EMBL" id="MDT0479406.1"/>
    </source>
</evidence>
<gene>
    <name evidence="5" type="ORF">RNB18_04260</name>
</gene>
<keyword evidence="1" id="KW-0805">Transcription regulation</keyword>
<dbReference type="InterPro" id="IPR036390">
    <property type="entry name" value="WH_DNA-bd_sf"/>
</dbReference>
<accession>A0ABU2V1G8</accession>
<keyword evidence="3" id="KW-0804">Transcription</keyword>
<name>A0ABU2V1G8_9ACTN</name>
<dbReference type="InterPro" id="IPR002577">
    <property type="entry name" value="HTH_HxlR"/>
</dbReference>
<proteinExistence type="predicted"/>
<keyword evidence="6" id="KW-1185">Reference proteome</keyword>
<sequence length="163" mass="18131">MVVRRDPLTLAGRPCAIAASVQLIGDRWSMLVIREVIFGNHQFSQIARNTGAPRDRLTARLRSLVEAGVLERRPVSEGARHEGYYLTEAGEDLRPVLRALLAWGDKWAVTAPPLSLAHHDHPLELESRCATCGEKVDDADLAEEMLTPGWDMRGRLDEVVAEE</sequence>
<comment type="caution">
    <text evidence="5">The sequence shown here is derived from an EMBL/GenBank/DDBJ whole genome shotgun (WGS) entry which is preliminary data.</text>
</comment>
<dbReference type="Pfam" id="PF01638">
    <property type="entry name" value="HxlR"/>
    <property type="match status" value="1"/>
</dbReference>
<protein>
    <submittedName>
        <fullName evidence="5">Helix-turn-helix domain-containing protein</fullName>
    </submittedName>
</protein>
<dbReference type="InterPro" id="IPR036388">
    <property type="entry name" value="WH-like_DNA-bd_sf"/>
</dbReference>
<evidence type="ECO:0000313" key="6">
    <source>
        <dbReference type="Proteomes" id="UP001183824"/>
    </source>
</evidence>
<reference evidence="6" key="1">
    <citation type="submission" date="2023-07" db="EMBL/GenBank/DDBJ databases">
        <title>30 novel species of actinomycetes from the DSMZ collection.</title>
        <authorList>
            <person name="Nouioui I."/>
        </authorList>
    </citation>
    <scope>NUCLEOTIDE SEQUENCE [LARGE SCALE GENOMIC DNA]</scope>
    <source>
        <strain evidence="6">DSM 41640</strain>
    </source>
</reference>
<evidence type="ECO:0000256" key="1">
    <source>
        <dbReference type="ARBA" id="ARBA00023015"/>
    </source>
</evidence>
<dbReference type="Gene3D" id="1.10.10.10">
    <property type="entry name" value="Winged helix-like DNA-binding domain superfamily/Winged helix DNA-binding domain"/>
    <property type="match status" value="1"/>
</dbReference>
<dbReference type="PANTHER" id="PTHR33204">
    <property type="entry name" value="TRANSCRIPTIONAL REGULATOR, MARR FAMILY"/>
    <property type="match status" value="1"/>
</dbReference>
<evidence type="ECO:0000256" key="3">
    <source>
        <dbReference type="ARBA" id="ARBA00023163"/>
    </source>
</evidence>
<dbReference type="SUPFAM" id="SSF46785">
    <property type="entry name" value="Winged helix' DNA-binding domain"/>
    <property type="match status" value="1"/>
</dbReference>
<dbReference type="PANTHER" id="PTHR33204:SF18">
    <property type="entry name" value="TRANSCRIPTIONAL REGULATORY PROTEIN"/>
    <property type="match status" value="1"/>
</dbReference>
<dbReference type="EMBL" id="JAVREZ010000001">
    <property type="protein sequence ID" value="MDT0479406.1"/>
    <property type="molecule type" value="Genomic_DNA"/>
</dbReference>
<organism evidence="5 6">
    <name type="scientific">Streptomyces doebereineriae</name>
    <dbReference type="NCBI Taxonomy" id="3075528"/>
    <lineage>
        <taxon>Bacteria</taxon>
        <taxon>Bacillati</taxon>
        <taxon>Actinomycetota</taxon>
        <taxon>Actinomycetes</taxon>
        <taxon>Kitasatosporales</taxon>
        <taxon>Streptomycetaceae</taxon>
        <taxon>Streptomyces</taxon>
    </lineage>
</organism>
<dbReference type="RefSeq" id="WP_311712777.1">
    <property type="nucleotide sequence ID" value="NZ_JAVREZ010000001.1"/>
</dbReference>
<dbReference type="PROSITE" id="PS51118">
    <property type="entry name" value="HTH_HXLR"/>
    <property type="match status" value="1"/>
</dbReference>
<feature type="domain" description="HTH hxlR-type" evidence="4">
    <location>
        <begin position="15"/>
        <end position="112"/>
    </location>
</feature>
<evidence type="ECO:0000256" key="2">
    <source>
        <dbReference type="ARBA" id="ARBA00023125"/>
    </source>
</evidence>
<keyword evidence="2" id="KW-0238">DNA-binding</keyword>
<evidence type="ECO:0000259" key="4">
    <source>
        <dbReference type="PROSITE" id="PS51118"/>
    </source>
</evidence>
<dbReference type="Proteomes" id="UP001183824">
    <property type="component" value="Unassembled WGS sequence"/>
</dbReference>